<dbReference type="Proteomes" id="UP001591681">
    <property type="component" value="Unassembled WGS sequence"/>
</dbReference>
<keyword evidence="8" id="KW-1185">Reference proteome</keyword>
<dbReference type="Pfam" id="PF00472">
    <property type="entry name" value="RF-1"/>
    <property type="match status" value="1"/>
</dbReference>
<feature type="compositionally biased region" description="Polar residues" evidence="5">
    <location>
        <begin position="153"/>
        <end position="164"/>
    </location>
</feature>
<evidence type="ECO:0000256" key="1">
    <source>
        <dbReference type="ARBA" id="ARBA00004173"/>
    </source>
</evidence>
<evidence type="ECO:0000256" key="4">
    <source>
        <dbReference type="ARBA" id="ARBA00023128"/>
    </source>
</evidence>
<dbReference type="GO" id="GO:0006412">
    <property type="term" value="P:translation"/>
    <property type="evidence" value="ECO:0007669"/>
    <property type="project" value="UniProtKB-ARBA"/>
</dbReference>
<accession>A0ABD1K0J5</accession>
<dbReference type="GO" id="GO:0005739">
    <property type="term" value="C:mitochondrion"/>
    <property type="evidence" value="ECO:0007669"/>
    <property type="project" value="UniProtKB-SubCell"/>
</dbReference>
<protein>
    <recommendedName>
        <fullName evidence="6">Prokaryotic-type class I peptide chain release factors domain-containing protein</fullName>
    </recommendedName>
</protein>
<dbReference type="InterPro" id="IPR045853">
    <property type="entry name" value="Pep_chain_release_fac_I_sf"/>
</dbReference>
<evidence type="ECO:0000256" key="3">
    <source>
        <dbReference type="ARBA" id="ARBA00022946"/>
    </source>
</evidence>
<dbReference type="FunFam" id="3.30.160.20:FF:000065">
    <property type="entry name" value="Peptidyl-tRNA hydrolase domain protein"/>
    <property type="match status" value="1"/>
</dbReference>
<dbReference type="SUPFAM" id="SSF75620">
    <property type="entry name" value="Release factor"/>
    <property type="match status" value="1"/>
</dbReference>
<keyword evidence="3" id="KW-0809">Transit peptide</keyword>
<dbReference type="InterPro" id="IPR052405">
    <property type="entry name" value="Mito_Transl_Release_Factor"/>
</dbReference>
<evidence type="ECO:0000313" key="7">
    <source>
        <dbReference type="EMBL" id="KAL2092646.1"/>
    </source>
</evidence>
<feature type="region of interest" description="Disordered" evidence="5">
    <location>
        <begin position="134"/>
        <end position="172"/>
    </location>
</feature>
<sequence>MALHVLRLYQCVKGVLGLGHYSGRVFPSGTYSAWPQSQVAGKKIYFNLPELKEEDLEEQFVRGSGPGGQATNKTSNCVVLKHIPTGIIVKCHQTRSMEQNRKIAREILRLRLDVLLHGEEGAVLRRKTEAVQRKQEKRRKANENLERKRLFKQNLQEGLTTTTTEDGKNSKD</sequence>
<organism evidence="7 8">
    <name type="scientific">Coilia grayii</name>
    <name type="common">Gray's grenadier anchovy</name>
    <dbReference type="NCBI Taxonomy" id="363190"/>
    <lineage>
        <taxon>Eukaryota</taxon>
        <taxon>Metazoa</taxon>
        <taxon>Chordata</taxon>
        <taxon>Craniata</taxon>
        <taxon>Vertebrata</taxon>
        <taxon>Euteleostomi</taxon>
        <taxon>Actinopterygii</taxon>
        <taxon>Neopterygii</taxon>
        <taxon>Teleostei</taxon>
        <taxon>Clupei</taxon>
        <taxon>Clupeiformes</taxon>
        <taxon>Clupeoidei</taxon>
        <taxon>Engraulidae</taxon>
        <taxon>Coilinae</taxon>
        <taxon>Coilia</taxon>
    </lineage>
</organism>
<evidence type="ECO:0000256" key="2">
    <source>
        <dbReference type="ARBA" id="ARBA00010835"/>
    </source>
</evidence>
<comment type="similarity">
    <text evidence="2">Belongs to the prokaryotic/mitochondrial release factor family.</text>
</comment>
<name>A0ABD1K0J5_9TELE</name>
<evidence type="ECO:0000259" key="6">
    <source>
        <dbReference type="Pfam" id="PF00472"/>
    </source>
</evidence>
<evidence type="ECO:0000313" key="8">
    <source>
        <dbReference type="Proteomes" id="UP001591681"/>
    </source>
</evidence>
<evidence type="ECO:0000256" key="5">
    <source>
        <dbReference type="SAM" id="MobiDB-lite"/>
    </source>
</evidence>
<keyword evidence="4" id="KW-0496">Mitochondrion</keyword>
<dbReference type="AlphaFoldDB" id="A0ABD1K0J5"/>
<dbReference type="Gene3D" id="3.30.160.20">
    <property type="match status" value="1"/>
</dbReference>
<comment type="caution">
    <text evidence="7">The sequence shown here is derived from an EMBL/GenBank/DDBJ whole genome shotgun (WGS) entry which is preliminary data.</text>
</comment>
<reference evidence="7 8" key="1">
    <citation type="submission" date="2024-09" db="EMBL/GenBank/DDBJ databases">
        <title>A chromosome-level genome assembly of Gray's grenadier anchovy, Coilia grayii.</title>
        <authorList>
            <person name="Fu Z."/>
        </authorList>
    </citation>
    <scope>NUCLEOTIDE SEQUENCE [LARGE SCALE GENOMIC DNA]</scope>
    <source>
        <strain evidence="7">G4</strain>
        <tissue evidence="7">Muscle</tissue>
    </source>
</reference>
<dbReference type="PANTHER" id="PTHR46203:SF1">
    <property type="entry name" value="MITOCHONDRIAL TRANSLATION RELEASE FACTOR IN RESCUE"/>
    <property type="match status" value="1"/>
</dbReference>
<comment type="subcellular location">
    <subcellularLocation>
        <location evidence="1">Mitochondrion</location>
    </subcellularLocation>
</comment>
<dbReference type="EMBL" id="JBHFQA010000010">
    <property type="protein sequence ID" value="KAL2092646.1"/>
    <property type="molecule type" value="Genomic_DNA"/>
</dbReference>
<gene>
    <name evidence="7" type="ORF">ACEWY4_012444</name>
</gene>
<feature type="domain" description="Prokaryotic-type class I peptide chain release factors" evidence="6">
    <location>
        <begin position="50"/>
        <end position="142"/>
    </location>
</feature>
<proteinExistence type="inferred from homology"/>
<dbReference type="PANTHER" id="PTHR46203">
    <property type="entry name" value="PROBABLE PEPTIDE CHAIN RELEASE FACTOR C12ORF65"/>
    <property type="match status" value="1"/>
</dbReference>
<dbReference type="InterPro" id="IPR000352">
    <property type="entry name" value="Pep_chain_release_fac_I"/>
</dbReference>